<protein>
    <submittedName>
        <fullName evidence="9">Uncharacterized protein</fullName>
    </submittedName>
</protein>
<keyword evidence="2" id="KW-0813">Transport</keyword>
<dbReference type="Proteomes" id="UP001160390">
    <property type="component" value="Unassembled WGS sequence"/>
</dbReference>
<dbReference type="AlphaFoldDB" id="A0AA35QFI4"/>
<dbReference type="PANTHER" id="PTHR23501">
    <property type="entry name" value="MAJOR FACILITATOR SUPERFAMILY"/>
    <property type="match status" value="1"/>
</dbReference>
<keyword evidence="6" id="KW-0325">Glycoprotein</keyword>
<reference evidence="9" key="1">
    <citation type="submission" date="2023-01" db="EMBL/GenBank/DDBJ databases">
        <authorList>
            <person name="Piombo E."/>
        </authorList>
    </citation>
    <scope>NUCLEOTIDE SEQUENCE</scope>
</reference>
<feature type="transmembrane region" description="Helical" evidence="8">
    <location>
        <begin position="233"/>
        <end position="252"/>
    </location>
</feature>
<comment type="caution">
    <text evidence="9">The sequence shown here is derived from an EMBL/GenBank/DDBJ whole genome shotgun (WGS) entry which is preliminary data.</text>
</comment>
<keyword evidence="10" id="KW-1185">Reference proteome</keyword>
<accession>A0AA35QFI4</accession>
<evidence type="ECO:0000256" key="4">
    <source>
        <dbReference type="ARBA" id="ARBA00022989"/>
    </source>
</evidence>
<proteinExistence type="predicted"/>
<evidence type="ECO:0000256" key="5">
    <source>
        <dbReference type="ARBA" id="ARBA00023136"/>
    </source>
</evidence>
<feature type="transmembrane region" description="Helical" evidence="8">
    <location>
        <begin position="272"/>
        <end position="294"/>
    </location>
</feature>
<feature type="transmembrane region" description="Helical" evidence="8">
    <location>
        <begin position="114"/>
        <end position="136"/>
    </location>
</feature>
<evidence type="ECO:0000256" key="1">
    <source>
        <dbReference type="ARBA" id="ARBA00004141"/>
    </source>
</evidence>
<evidence type="ECO:0000256" key="3">
    <source>
        <dbReference type="ARBA" id="ARBA00022692"/>
    </source>
</evidence>
<feature type="transmembrane region" description="Helical" evidence="8">
    <location>
        <begin position="148"/>
        <end position="175"/>
    </location>
</feature>
<feature type="transmembrane region" description="Helical" evidence="8">
    <location>
        <begin position="315"/>
        <end position="333"/>
    </location>
</feature>
<evidence type="ECO:0000313" key="10">
    <source>
        <dbReference type="Proteomes" id="UP001160390"/>
    </source>
</evidence>
<sequence>MSPDAGQHAGVTDTQETENEIMPRCARSPGVATPDLRAVNFKPHGRSHHEAGDGANVGSRETSKSDNETQEQAEDACNRDCRFWCVILALCTMQILCSVENMVALANLFGGRHIALVVAAIYTLGSGLTGGANGGAGRAVQGSGSGGMTAIMGIAILAMTYAIGMAIVPVVGGAIGQNTVFYISLKWDKETKAWDKLKRIDVAGNALLVAPTVLVLIALTWAGARNPWASYQILVPLILGLVGLAGFFVLEGSTWVPELVMPPRLFSNRNSAVIYANIFVVSMLNYWVIFFLPLHFQAVQLSTPTRSGVQILPDTLIAVPGAAVGAVALTIWGKYKLLHIIGFSFLPGALSKVFLVGIALQALALILSFVEREVKLRKTLEIEFGLEDMKEQAGGKE</sequence>
<organism evidence="9 10">
    <name type="scientific">Clonostachys chloroleuca</name>
    <dbReference type="NCBI Taxonomy" id="1926264"/>
    <lineage>
        <taxon>Eukaryota</taxon>
        <taxon>Fungi</taxon>
        <taxon>Dikarya</taxon>
        <taxon>Ascomycota</taxon>
        <taxon>Pezizomycotina</taxon>
        <taxon>Sordariomycetes</taxon>
        <taxon>Hypocreomycetidae</taxon>
        <taxon>Hypocreales</taxon>
        <taxon>Bionectriaceae</taxon>
        <taxon>Clonostachys</taxon>
    </lineage>
</organism>
<name>A0AA35QFI4_9HYPO</name>
<evidence type="ECO:0000256" key="6">
    <source>
        <dbReference type="ARBA" id="ARBA00023180"/>
    </source>
</evidence>
<keyword evidence="4 8" id="KW-1133">Transmembrane helix</keyword>
<keyword evidence="5 8" id="KW-0472">Membrane</keyword>
<evidence type="ECO:0000256" key="8">
    <source>
        <dbReference type="SAM" id="Phobius"/>
    </source>
</evidence>
<dbReference type="GO" id="GO:0005886">
    <property type="term" value="C:plasma membrane"/>
    <property type="evidence" value="ECO:0007669"/>
    <property type="project" value="TreeGrafter"/>
</dbReference>
<gene>
    <name evidence="9" type="ORF">CCHLO57077_00016733</name>
</gene>
<feature type="region of interest" description="Disordered" evidence="7">
    <location>
        <begin position="1"/>
        <end position="71"/>
    </location>
</feature>
<evidence type="ECO:0000256" key="7">
    <source>
        <dbReference type="SAM" id="MobiDB-lite"/>
    </source>
</evidence>
<dbReference type="EMBL" id="CABFNP030001359">
    <property type="protein sequence ID" value="CAI6101016.1"/>
    <property type="molecule type" value="Genomic_DNA"/>
</dbReference>
<dbReference type="PANTHER" id="PTHR23501:SF187">
    <property type="entry name" value="MAJOR FACILITATOR SUPERFAMILY (MFS) PROFILE DOMAIN-CONTAINING PROTEIN"/>
    <property type="match status" value="1"/>
</dbReference>
<keyword evidence="3 8" id="KW-0812">Transmembrane</keyword>
<evidence type="ECO:0000256" key="2">
    <source>
        <dbReference type="ARBA" id="ARBA00022448"/>
    </source>
</evidence>
<dbReference type="GO" id="GO:0022857">
    <property type="term" value="F:transmembrane transporter activity"/>
    <property type="evidence" value="ECO:0007669"/>
    <property type="project" value="TreeGrafter"/>
</dbReference>
<comment type="subcellular location">
    <subcellularLocation>
        <location evidence="1">Membrane</location>
        <topology evidence="1">Multi-pass membrane protein</topology>
    </subcellularLocation>
</comment>
<evidence type="ECO:0000313" key="9">
    <source>
        <dbReference type="EMBL" id="CAI6101016.1"/>
    </source>
</evidence>
<feature type="transmembrane region" description="Helical" evidence="8">
    <location>
        <begin position="202"/>
        <end position="221"/>
    </location>
</feature>